<feature type="compositionally biased region" description="Basic and acidic residues" evidence="1">
    <location>
        <begin position="116"/>
        <end position="125"/>
    </location>
</feature>
<keyword evidence="4" id="KW-1185">Reference proteome</keyword>
<dbReference type="Proteomes" id="UP000324748">
    <property type="component" value="Unassembled WGS sequence"/>
</dbReference>
<evidence type="ECO:0000313" key="5">
    <source>
        <dbReference type="Proteomes" id="UP000325313"/>
    </source>
</evidence>
<evidence type="ECO:0000256" key="1">
    <source>
        <dbReference type="SAM" id="MobiDB-lite"/>
    </source>
</evidence>
<reference evidence="4 5" key="1">
    <citation type="submission" date="2019-05" db="EMBL/GenBank/DDBJ databases">
        <title>Emergence of the Ug99 lineage of the wheat stem rust pathogen through somatic hybridization.</title>
        <authorList>
            <person name="Li F."/>
            <person name="Upadhyaya N.M."/>
            <person name="Sperschneider J."/>
            <person name="Matny O."/>
            <person name="Nguyen-Phuc H."/>
            <person name="Mago R."/>
            <person name="Raley C."/>
            <person name="Miller M.E."/>
            <person name="Silverstein K.A.T."/>
            <person name="Henningsen E."/>
            <person name="Hirsch C.D."/>
            <person name="Visser B."/>
            <person name="Pretorius Z.A."/>
            <person name="Steffenson B.J."/>
            <person name="Schwessinger B."/>
            <person name="Dodds P.N."/>
            <person name="Figueroa M."/>
        </authorList>
    </citation>
    <scope>NUCLEOTIDE SEQUENCE [LARGE SCALE GENOMIC DNA]</scope>
    <source>
        <strain evidence="2">21-0</strain>
        <strain evidence="3 5">Ug99</strain>
    </source>
</reference>
<dbReference type="EMBL" id="VDEP01000036">
    <property type="protein sequence ID" value="KAA1136131.1"/>
    <property type="molecule type" value="Genomic_DNA"/>
</dbReference>
<dbReference type="Proteomes" id="UP000325313">
    <property type="component" value="Unassembled WGS sequence"/>
</dbReference>
<sequence length="125" mass="13927">MLRMAVHLGTHQDPQIPLHLNQLQPINKVAEDQADIQTCGCQVTSLPHQADLLSQMPRSHHLLQHLKKPQILSWLSLNVMWTNNWLGKAKKKPPTDSRGSNQLLTEHCTRGSPGGKDGKEGGCEM</sequence>
<proteinExistence type="predicted"/>
<name>A0A5B0N8T4_PUCGR</name>
<feature type="region of interest" description="Disordered" evidence="1">
    <location>
        <begin position="87"/>
        <end position="125"/>
    </location>
</feature>
<evidence type="ECO:0000313" key="3">
    <source>
        <dbReference type="EMBL" id="KAA1136131.1"/>
    </source>
</evidence>
<protein>
    <submittedName>
        <fullName evidence="2">Uncharacterized protein</fullName>
    </submittedName>
</protein>
<accession>A0A5B0N8T4</accession>
<gene>
    <name evidence="2" type="ORF">PGT21_017480</name>
    <name evidence="3" type="ORF">PGTUg99_032890</name>
</gene>
<dbReference type="EMBL" id="VSWC01000106">
    <property type="protein sequence ID" value="KAA1085721.1"/>
    <property type="molecule type" value="Genomic_DNA"/>
</dbReference>
<dbReference type="AlphaFoldDB" id="A0A5B0N8T4"/>
<organism evidence="2 4">
    <name type="scientific">Puccinia graminis f. sp. tritici</name>
    <dbReference type="NCBI Taxonomy" id="56615"/>
    <lineage>
        <taxon>Eukaryota</taxon>
        <taxon>Fungi</taxon>
        <taxon>Dikarya</taxon>
        <taxon>Basidiomycota</taxon>
        <taxon>Pucciniomycotina</taxon>
        <taxon>Pucciniomycetes</taxon>
        <taxon>Pucciniales</taxon>
        <taxon>Pucciniaceae</taxon>
        <taxon>Puccinia</taxon>
    </lineage>
</organism>
<evidence type="ECO:0000313" key="2">
    <source>
        <dbReference type="EMBL" id="KAA1085721.1"/>
    </source>
</evidence>
<comment type="caution">
    <text evidence="2">The sequence shown here is derived from an EMBL/GenBank/DDBJ whole genome shotgun (WGS) entry which is preliminary data.</text>
</comment>
<evidence type="ECO:0000313" key="4">
    <source>
        <dbReference type="Proteomes" id="UP000324748"/>
    </source>
</evidence>
<dbReference type="OrthoDB" id="10369285at2759"/>